<feature type="transmembrane region" description="Helical" evidence="1">
    <location>
        <begin position="111"/>
        <end position="131"/>
    </location>
</feature>
<dbReference type="RefSeq" id="WP_077303807.1">
    <property type="nucleotide sequence ID" value="NZ_JBPKCJ010000001.1"/>
</dbReference>
<organism evidence="2 3">
    <name type="scientific">Leptospirillum ferriphilum</name>
    <dbReference type="NCBI Taxonomy" id="178606"/>
    <lineage>
        <taxon>Bacteria</taxon>
        <taxon>Pseudomonadati</taxon>
        <taxon>Nitrospirota</taxon>
        <taxon>Nitrospiria</taxon>
        <taxon>Nitrospirales</taxon>
        <taxon>Nitrospiraceae</taxon>
        <taxon>Leptospirillum</taxon>
    </lineage>
</organism>
<name>A0A1V3SVL4_9BACT</name>
<dbReference type="EMBL" id="MPOJ01000010">
    <property type="protein sequence ID" value="OOH72778.1"/>
    <property type="molecule type" value="Genomic_DNA"/>
</dbReference>
<feature type="transmembrane region" description="Helical" evidence="1">
    <location>
        <begin position="55"/>
        <end position="75"/>
    </location>
</feature>
<protein>
    <submittedName>
        <fullName evidence="2">Uncharacterized protein</fullName>
    </submittedName>
</protein>
<accession>A0A1V3SVL4</accession>
<comment type="caution">
    <text evidence="2">The sequence shown here is derived from an EMBL/GenBank/DDBJ whole genome shotgun (WGS) entry which is preliminary data.</text>
</comment>
<dbReference type="AlphaFoldDB" id="A0A1V3SVL4"/>
<dbReference type="Proteomes" id="UP000188586">
    <property type="component" value="Unassembled WGS sequence"/>
</dbReference>
<reference evidence="2 3" key="1">
    <citation type="submission" date="2016-11" db="EMBL/GenBank/DDBJ databases">
        <title>Comparative genomics of co-occurring bacteria in distinct bioleaching systems unravels niche-specific adaptation.</title>
        <authorList>
            <person name="Zhang X."/>
            <person name="Liu X."/>
            <person name="Yin H."/>
        </authorList>
    </citation>
    <scope>NUCLEOTIDE SEQUENCE [LARGE SCALE GENOMIC DNA]</scope>
    <source>
        <strain evidence="2 3">DX</strain>
    </source>
</reference>
<evidence type="ECO:0000313" key="2">
    <source>
        <dbReference type="EMBL" id="OOH72778.1"/>
    </source>
</evidence>
<evidence type="ECO:0000256" key="1">
    <source>
        <dbReference type="SAM" id="Phobius"/>
    </source>
</evidence>
<sequence>MNTLTSTATGLLQQVANDLPLLWNLLTTFSTLTGFTMCGYALYRAVQDQKRGESMMGAIAVFVLGIALVNFVWFVNSATQTVGFSTGSLSTFSYTAGSGTSGTPGSSVPSFAFVILKFFGWIAAFRAFLLWSESARSGSPPGTVWRGTTHFVAGIFLINIQQVLGTMGSYMGGAGAGG</sequence>
<proteinExistence type="predicted"/>
<keyword evidence="1" id="KW-1133">Transmembrane helix</keyword>
<feature type="transmembrane region" description="Helical" evidence="1">
    <location>
        <begin position="21"/>
        <end position="43"/>
    </location>
</feature>
<keyword evidence="1" id="KW-0812">Transmembrane</keyword>
<evidence type="ECO:0000313" key="3">
    <source>
        <dbReference type="Proteomes" id="UP000188586"/>
    </source>
</evidence>
<keyword evidence="1" id="KW-0472">Membrane</keyword>
<gene>
    <name evidence="2" type="ORF">BOX24_05160</name>
</gene>